<sequence length="117" mass="12718">MPLVALERDCLDHELWISRNTQPHNKCPARVPPSEDMSSKGVIEPTGSQAAREHIASPDAGSTAQQPIGTDDQAASEFNVSSKPLLTRSWHSATTSPNHKATQEYLLPTTTGHDSEF</sequence>
<feature type="region of interest" description="Disordered" evidence="1">
    <location>
        <begin position="22"/>
        <end position="117"/>
    </location>
</feature>
<proteinExistence type="predicted"/>
<protein>
    <submittedName>
        <fullName evidence="2">Uncharacterized protein</fullName>
    </submittedName>
</protein>
<feature type="compositionally biased region" description="Polar residues" evidence="1">
    <location>
        <begin position="76"/>
        <end position="100"/>
    </location>
</feature>
<reference evidence="2 3" key="1">
    <citation type="submission" date="2016-03" db="EMBL/GenBank/DDBJ databases">
        <title>Comparative genomics of the ectomycorrhizal sister species Rhizopogon vinicolor and Rhizopogon vesiculosus (Basidiomycota: Boletales) reveals a divergence of the mating type B locus.</title>
        <authorList>
            <person name="Mujic A.B."/>
            <person name="Kuo A."/>
            <person name="Tritt A."/>
            <person name="Lipzen A."/>
            <person name="Chen C."/>
            <person name="Johnson J."/>
            <person name="Sharma A."/>
            <person name="Barry K."/>
            <person name="Grigoriev I.V."/>
            <person name="Spatafora J.W."/>
        </authorList>
    </citation>
    <scope>NUCLEOTIDE SEQUENCE [LARGE SCALE GENOMIC DNA]</scope>
    <source>
        <strain evidence="2 3">AM-OR11-056</strain>
    </source>
</reference>
<keyword evidence="3" id="KW-1185">Reference proteome</keyword>
<dbReference type="Proteomes" id="UP000183567">
    <property type="component" value="Unassembled WGS sequence"/>
</dbReference>
<feature type="compositionally biased region" description="Polar residues" evidence="1">
    <location>
        <begin position="108"/>
        <end position="117"/>
    </location>
</feature>
<dbReference type="OrthoDB" id="10321027at2759"/>
<name>A0A1J8QIF9_9AGAM</name>
<dbReference type="EMBL" id="LVVM01005034">
    <property type="protein sequence ID" value="OJA11524.1"/>
    <property type="molecule type" value="Genomic_DNA"/>
</dbReference>
<accession>A0A1J8QIF9</accession>
<dbReference type="AlphaFoldDB" id="A0A1J8QIF9"/>
<gene>
    <name evidence="2" type="ORF">AZE42_09436</name>
</gene>
<evidence type="ECO:0000313" key="3">
    <source>
        <dbReference type="Proteomes" id="UP000183567"/>
    </source>
</evidence>
<comment type="caution">
    <text evidence="2">The sequence shown here is derived from an EMBL/GenBank/DDBJ whole genome shotgun (WGS) entry which is preliminary data.</text>
</comment>
<evidence type="ECO:0000313" key="2">
    <source>
        <dbReference type="EMBL" id="OJA11524.1"/>
    </source>
</evidence>
<evidence type="ECO:0000256" key="1">
    <source>
        <dbReference type="SAM" id="MobiDB-lite"/>
    </source>
</evidence>
<organism evidence="2 3">
    <name type="scientific">Rhizopogon vesiculosus</name>
    <dbReference type="NCBI Taxonomy" id="180088"/>
    <lineage>
        <taxon>Eukaryota</taxon>
        <taxon>Fungi</taxon>
        <taxon>Dikarya</taxon>
        <taxon>Basidiomycota</taxon>
        <taxon>Agaricomycotina</taxon>
        <taxon>Agaricomycetes</taxon>
        <taxon>Agaricomycetidae</taxon>
        <taxon>Boletales</taxon>
        <taxon>Suillineae</taxon>
        <taxon>Rhizopogonaceae</taxon>
        <taxon>Rhizopogon</taxon>
    </lineage>
</organism>